<evidence type="ECO:0000313" key="1">
    <source>
        <dbReference type="EMBL" id="RDH29611.1"/>
    </source>
</evidence>
<protein>
    <submittedName>
        <fullName evidence="1">Uncharacterized protein</fullName>
    </submittedName>
</protein>
<name>A0A3F3PRN1_9EURO</name>
<dbReference type="Proteomes" id="UP000253729">
    <property type="component" value="Unassembled WGS sequence"/>
</dbReference>
<accession>A0A3F3PRN1</accession>
<evidence type="ECO:0000313" key="2">
    <source>
        <dbReference type="Proteomes" id="UP000253729"/>
    </source>
</evidence>
<dbReference type="EMBL" id="KZ852066">
    <property type="protein sequence ID" value="RDH29611.1"/>
    <property type="molecule type" value="Genomic_DNA"/>
</dbReference>
<dbReference type="RefSeq" id="XP_026622633.1">
    <property type="nucleotide sequence ID" value="XM_026767506.1"/>
</dbReference>
<reference evidence="1 2" key="1">
    <citation type="submission" date="2018-07" db="EMBL/GenBank/DDBJ databases">
        <title>The genomes of Aspergillus section Nigri reveals drivers in fungal speciation.</title>
        <authorList>
            <consortium name="DOE Joint Genome Institute"/>
            <person name="Vesth T.C."/>
            <person name="Nybo J."/>
            <person name="Theobald S."/>
            <person name="Brandl J."/>
            <person name="Frisvad J.C."/>
            <person name="Nielsen K.F."/>
            <person name="Lyhne E.K."/>
            <person name="Kogle M.E."/>
            <person name="Kuo A."/>
            <person name="Riley R."/>
            <person name="Clum A."/>
            <person name="Nolan M."/>
            <person name="Lipzen A."/>
            <person name="Salamov A."/>
            <person name="Henrissat B."/>
            <person name="Wiebenga A."/>
            <person name="De vries R.P."/>
            <person name="Grigoriev I.V."/>
            <person name="Mortensen U.H."/>
            <person name="Andersen M.R."/>
            <person name="Baker S.E."/>
        </authorList>
    </citation>
    <scope>NUCLEOTIDE SEQUENCE [LARGE SCALE GENOMIC DNA]</scope>
    <source>
        <strain evidence="1 2">CBS 139.54b</strain>
    </source>
</reference>
<organism evidence="1 2">
    <name type="scientific">Aspergillus welwitschiae</name>
    <dbReference type="NCBI Taxonomy" id="1341132"/>
    <lineage>
        <taxon>Eukaryota</taxon>
        <taxon>Fungi</taxon>
        <taxon>Dikarya</taxon>
        <taxon>Ascomycota</taxon>
        <taxon>Pezizomycotina</taxon>
        <taxon>Eurotiomycetes</taxon>
        <taxon>Eurotiomycetidae</taxon>
        <taxon>Eurotiales</taxon>
        <taxon>Aspergillaceae</taxon>
        <taxon>Aspergillus</taxon>
        <taxon>Aspergillus subgen. Circumdati</taxon>
    </lineage>
</organism>
<keyword evidence="2" id="KW-1185">Reference proteome</keyword>
<proteinExistence type="predicted"/>
<dbReference type="AlphaFoldDB" id="A0A3F3PRN1"/>
<dbReference type="GeneID" id="38135862"/>
<sequence length="90" mass="10143">MDATVRLWVHEYDIKCLVLKDVSYPRSSMSKAEGGEFWKGEFLAWSFCHDPELTVIKVGAIPAPNDPLTRTDGDRQIASAGMIKFLHSME</sequence>
<gene>
    <name evidence="1" type="ORF">BDQ94DRAFT_150064</name>
</gene>